<reference evidence="1 2" key="1">
    <citation type="submission" date="2012-07" db="EMBL/GenBank/DDBJ databases">
        <authorList>
            <person name="Moroni P."/>
            <person name="Richards V.P."/>
            <person name="Durkin S.A.S."/>
            <person name="Kim M."/>
            <person name="Pavinski Bitar P.D."/>
            <person name="Stanhope M.J."/>
            <person name="Town C.D."/>
            <person name="Zadoks R.N."/>
            <person name="Venter J.C."/>
        </authorList>
    </citation>
    <scope>NUCLEOTIDE SEQUENCE [LARGE SCALE GENOMIC DNA]</scope>
    <source>
        <strain evidence="1 2">MRI Z1-216</strain>
    </source>
</reference>
<proteinExistence type="predicted"/>
<dbReference type="Proteomes" id="UP000015176">
    <property type="component" value="Unassembled WGS sequence"/>
</dbReference>
<evidence type="ECO:0000313" key="2">
    <source>
        <dbReference type="Proteomes" id="UP000015176"/>
    </source>
</evidence>
<accession>A0AAD3A2P6</accession>
<organism evidence="1 2">
    <name type="scientific">Streptococcus agalactiae MRI Z1-216</name>
    <dbReference type="NCBI Taxonomy" id="1154879"/>
    <lineage>
        <taxon>Bacteria</taxon>
        <taxon>Bacillati</taxon>
        <taxon>Bacillota</taxon>
        <taxon>Bacilli</taxon>
        <taxon>Lactobacillales</taxon>
        <taxon>Streptococcaceae</taxon>
        <taxon>Streptococcus</taxon>
    </lineage>
</organism>
<gene>
    <name evidence="1" type="ORF">SAG0164_01140</name>
</gene>
<evidence type="ECO:0000313" key="1">
    <source>
        <dbReference type="EMBL" id="EPU38175.1"/>
    </source>
</evidence>
<protein>
    <submittedName>
        <fullName evidence="1">Uncharacterized protein</fullName>
    </submittedName>
</protein>
<sequence>MNFRKRFLLTRGVMPKLEWHREPYISKGLP</sequence>
<dbReference type="EMBL" id="ALSF01000083">
    <property type="protein sequence ID" value="EPU38175.1"/>
    <property type="molecule type" value="Genomic_DNA"/>
</dbReference>
<dbReference type="AlphaFoldDB" id="A0AAD3A2P6"/>
<comment type="caution">
    <text evidence="1">The sequence shown here is derived from an EMBL/GenBank/DDBJ whole genome shotgun (WGS) entry which is preliminary data.</text>
</comment>
<name>A0AAD3A2P6_STRAG</name>